<evidence type="ECO:0000313" key="3">
    <source>
        <dbReference type="EMBL" id="EOD53354.1"/>
    </source>
</evidence>
<dbReference type="Proteomes" id="UP000013526">
    <property type="component" value="Unassembled WGS sequence"/>
</dbReference>
<dbReference type="SUPFAM" id="SSF52172">
    <property type="entry name" value="CheY-like"/>
    <property type="match status" value="1"/>
</dbReference>
<dbReference type="InterPro" id="IPR001789">
    <property type="entry name" value="Sig_transdc_resp-reg_receiver"/>
</dbReference>
<name>R1H4F6_9GAMM</name>
<dbReference type="OrthoDB" id="9812358at2"/>
<dbReference type="PROSITE" id="PS50110">
    <property type="entry name" value="RESPONSE_REGULATORY"/>
    <property type="match status" value="1"/>
</dbReference>
<feature type="domain" description="Response regulatory" evidence="2">
    <location>
        <begin position="119"/>
        <end position="237"/>
    </location>
</feature>
<dbReference type="EMBL" id="AQGQ01000242">
    <property type="protein sequence ID" value="EOD53354.1"/>
    <property type="molecule type" value="Genomic_DNA"/>
</dbReference>
<comment type="caution">
    <text evidence="3">The sequence shown here is derived from an EMBL/GenBank/DDBJ whole genome shotgun (WGS) entry which is preliminary data.</text>
</comment>
<dbReference type="Gene3D" id="3.40.50.2300">
    <property type="match status" value="1"/>
</dbReference>
<evidence type="ECO:0000259" key="2">
    <source>
        <dbReference type="PROSITE" id="PS50110"/>
    </source>
</evidence>
<sequence length="413" mass="46384">MIITDEELMALLESPTEQESGFHTLTLYALDNRAYEAARAAGLPDHVSLWRARPDASWQWSGLFATGAIALYDPGEHDGTDYLAAMTQDHEGIYRLDQDWQAALALRQQQWLAWLADFELLLLEDHPFQGAQLEQQIQQLGLPCRWVQDGANCLRVLAEGKTRLLLCDLSLAEQDAISLLLANRQYQTLPVILLSAHEQTLIDGSRRLLHDAGFNVLAAIAKPLLGDELLRQLKGLYLGNQRLRRLKGLRRTVRTWQGQGVGTLSLKSNPPLQGEHWLPFTGCAPDWQTLKAWLDSLDRAPSALTLVIQRRDALLGDQAAFALVLQASLAGVKLALLLDNGEHLPFDLIERLPFQQLLLGQPLLQEWERAAPDSLLGRFMARVREIGIDIYLDDSVKLLDEESWRTRGAAGYW</sequence>
<dbReference type="PATRIC" id="fig|1268236.3.peg.3894"/>
<keyword evidence="4" id="KW-1185">Reference proteome</keyword>
<protein>
    <submittedName>
        <fullName evidence="3">Two-component system response regulator</fullName>
    </submittedName>
</protein>
<keyword evidence="1" id="KW-0597">Phosphoprotein</keyword>
<dbReference type="RefSeq" id="WP_005910733.1">
    <property type="nucleotide sequence ID" value="NZ_AQGQ01000242.1"/>
</dbReference>
<dbReference type="AlphaFoldDB" id="R1H4F6"/>
<accession>R1H4F6</accession>
<feature type="modified residue" description="4-aspartylphosphate" evidence="1">
    <location>
        <position position="168"/>
    </location>
</feature>
<reference evidence="3 4" key="1">
    <citation type="journal article" date="2013" name="Genome Announc.">
        <title>Draft Genome Sequence of Aeromonas molluscorum Strain 848TT, Isolated from Bivalve Molluscs.</title>
        <authorList>
            <person name="Spataro N."/>
            <person name="Farfan M."/>
            <person name="Albarral V."/>
            <person name="Sanglas A."/>
            <person name="Loren J.G."/>
            <person name="Fuste M.C."/>
            <person name="Bosch E."/>
        </authorList>
    </citation>
    <scope>NUCLEOTIDE SEQUENCE [LARGE SCALE GENOMIC DNA]</scope>
    <source>
        <strain evidence="3 4">848</strain>
    </source>
</reference>
<evidence type="ECO:0000313" key="4">
    <source>
        <dbReference type="Proteomes" id="UP000013526"/>
    </source>
</evidence>
<organism evidence="3 4">
    <name type="scientific">Aeromonas molluscorum 848</name>
    <dbReference type="NCBI Taxonomy" id="1268236"/>
    <lineage>
        <taxon>Bacteria</taxon>
        <taxon>Pseudomonadati</taxon>
        <taxon>Pseudomonadota</taxon>
        <taxon>Gammaproteobacteria</taxon>
        <taxon>Aeromonadales</taxon>
        <taxon>Aeromonadaceae</taxon>
        <taxon>Aeromonas</taxon>
    </lineage>
</organism>
<dbReference type="Pfam" id="PF00072">
    <property type="entry name" value="Response_reg"/>
    <property type="match status" value="1"/>
</dbReference>
<dbReference type="GO" id="GO:0000160">
    <property type="term" value="P:phosphorelay signal transduction system"/>
    <property type="evidence" value="ECO:0007669"/>
    <property type="project" value="InterPro"/>
</dbReference>
<gene>
    <name evidence="3" type="ORF">G113_20127</name>
</gene>
<dbReference type="InterPro" id="IPR011006">
    <property type="entry name" value="CheY-like_superfamily"/>
</dbReference>
<evidence type="ECO:0000256" key="1">
    <source>
        <dbReference type="PROSITE-ProRule" id="PRU00169"/>
    </source>
</evidence>
<proteinExistence type="predicted"/>